<dbReference type="InterPro" id="IPR015422">
    <property type="entry name" value="PyrdxlP-dep_Trfase_small"/>
</dbReference>
<name>A0ABN8T3K8_9CNID</name>
<dbReference type="InterPro" id="IPR015421">
    <property type="entry name" value="PyrdxlP-dep_Trfase_major"/>
</dbReference>
<dbReference type="Pfam" id="PF00266">
    <property type="entry name" value="Aminotran_5"/>
    <property type="match status" value="1"/>
</dbReference>
<reference evidence="6 7" key="1">
    <citation type="submission" date="2022-05" db="EMBL/GenBank/DDBJ databases">
        <authorList>
            <consortium name="Genoscope - CEA"/>
            <person name="William W."/>
        </authorList>
    </citation>
    <scope>NUCLEOTIDE SEQUENCE [LARGE SCALE GENOMIC DNA]</scope>
</reference>
<protein>
    <recommendedName>
        <fullName evidence="5">Aminotransferase class V domain-containing protein</fullName>
    </recommendedName>
</protein>
<sequence>GLEKNKPVALFVVHSESSSGICQPLDGFGPLCHEHDCLLIVDTVASLGGTPFFTDDWELDVVYSGSQKCLGALPGVAPITFSPRAIYHHTAAINLVYALRESLAILAEEGLENSWRRHHDTIEHFWTGLEKMGLEMFVADK</sequence>
<dbReference type="InterPro" id="IPR015424">
    <property type="entry name" value="PyrdxlP-dep_Trfase"/>
</dbReference>
<evidence type="ECO:0000259" key="5">
    <source>
        <dbReference type="Pfam" id="PF00266"/>
    </source>
</evidence>
<dbReference type="Proteomes" id="UP001159427">
    <property type="component" value="Unassembled WGS sequence"/>
</dbReference>
<evidence type="ECO:0000256" key="2">
    <source>
        <dbReference type="ARBA" id="ARBA00022898"/>
    </source>
</evidence>
<dbReference type="PANTHER" id="PTHR21152">
    <property type="entry name" value="AMINOTRANSFERASE CLASS V"/>
    <property type="match status" value="1"/>
</dbReference>
<accession>A0ABN8T3K8</accession>
<dbReference type="Gene3D" id="3.40.640.10">
    <property type="entry name" value="Type I PLP-dependent aspartate aminotransferase-like (Major domain)"/>
    <property type="match status" value="2"/>
</dbReference>
<comment type="cofactor">
    <cofactor evidence="1 4">
        <name>pyridoxal 5'-phosphate</name>
        <dbReference type="ChEBI" id="CHEBI:597326"/>
    </cofactor>
</comment>
<dbReference type="PANTHER" id="PTHR21152:SF40">
    <property type="entry name" value="ALANINE--GLYOXYLATE AMINOTRANSFERASE"/>
    <property type="match status" value="1"/>
</dbReference>
<dbReference type="SUPFAM" id="SSF53383">
    <property type="entry name" value="PLP-dependent transferases"/>
    <property type="match status" value="1"/>
</dbReference>
<keyword evidence="2" id="KW-0663">Pyridoxal phosphate</keyword>
<organism evidence="6 7">
    <name type="scientific">Porites evermanni</name>
    <dbReference type="NCBI Taxonomy" id="104178"/>
    <lineage>
        <taxon>Eukaryota</taxon>
        <taxon>Metazoa</taxon>
        <taxon>Cnidaria</taxon>
        <taxon>Anthozoa</taxon>
        <taxon>Hexacorallia</taxon>
        <taxon>Scleractinia</taxon>
        <taxon>Fungiina</taxon>
        <taxon>Poritidae</taxon>
        <taxon>Porites</taxon>
    </lineage>
</organism>
<feature type="non-terminal residue" evidence="6">
    <location>
        <position position="141"/>
    </location>
</feature>
<evidence type="ECO:0000313" key="7">
    <source>
        <dbReference type="Proteomes" id="UP001159427"/>
    </source>
</evidence>
<dbReference type="InterPro" id="IPR020578">
    <property type="entry name" value="Aminotrans_V_PyrdxlP_BS"/>
</dbReference>
<gene>
    <name evidence="6" type="ORF">PEVE_00037219</name>
</gene>
<evidence type="ECO:0000256" key="1">
    <source>
        <dbReference type="ARBA" id="ARBA00001933"/>
    </source>
</evidence>
<evidence type="ECO:0000256" key="4">
    <source>
        <dbReference type="RuleBase" id="RU004504"/>
    </source>
</evidence>
<comment type="caution">
    <text evidence="6">The sequence shown here is derived from an EMBL/GenBank/DDBJ whole genome shotgun (WGS) entry which is preliminary data.</text>
</comment>
<evidence type="ECO:0000256" key="3">
    <source>
        <dbReference type="RuleBase" id="RU004075"/>
    </source>
</evidence>
<dbReference type="InterPro" id="IPR000192">
    <property type="entry name" value="Aminotrans_V_dom"/>
</dbReference>
<proteinExistence type="inferred from homology"/>
<dbReference type="PROSITE" id="PS00595">
    <property type="entry name" value="AA_TRANSFER_CLASS_5"/>
    <property type="match status" value="1"/>
</dbReference>
<dbReference type="Gene3D" id="3.90.1150.10">
    <property type="entry name" value="Aspartate Aminotransferase, domain 1"/>
    <property type="match status" value="1"/>
</dbReference>
<keyword evidence="7" id="KW-1185">Reference proteome</keyword>
<feature type="non-terminal residue" evidence="6">
    <location>
        <position position="1"/>
    </location>
</feature>
<feature type="domain" description="Aminotransferase class V" evidence="5">
    <location>
        <begin position="5"/>
        <end position="72"/>
    </location>
</feature>
<dbReference type="EMBL" id="CALNXI010006053">
    <property type="protein sequence ID" value="CAH3198860.1"/>
    <property type="molecule type" value="Genomic_DNA"/>
</dbReference>
<evidence type="ECO:0000313" key="6">
    <source>
        <dbReference type="EMBL" id="CAH3198860.1"/>
    </source>
</evidence>
<comment type="similarity">
    <text evidence="3">Belongs to the class-V pyridoxal-phosphate-dependent aminotransferase family.</text>
</comment>